<feature type="compositionally biased region" description="Basic and acidic residues" evidence="1">
    <location>
        <begin position="118"/>
        <end position="127"/>
    </location>
</feature>
<evidence type="ECO:0000313" key="2">
    <source>
        <dbReference type="EMBL" id="BFO22774.1"/>
    </source>
</evidence>
<reference evidence="2" key="1">
    <citation type="submission" date="2024-06" db="EMBL/GenBank/DDBJ databases">
        <authorList>
            <consortium name="consrtm"/>
            <person name="Uemura M."/>
            <person name="Terahara T."/>
        </authorList>
    </citation>
    <scope>NUCLEOTIDE SEQUENCE</scope>
    <source>
        <strain evidence="2">KM77-8</strain>
    </source>
</reference>
<protein>
    <recommendedName>
        <fullName evidence="3">Asparagine synthase</fullName>
    </recommendedName>
</protein>
<feature type="region of interest" description="Disordered" evidence="1">
    <location>
        <begin position="118"/>
        <end position="148"/>
    </location>
</feature>
<organism evidence="2">
    <name type="scientific">Streptomyces haneummycinicus</name>
    <dbReference type="NCBI Taxonomy" id="3074435"/>
    <lineage>
        <taxon>Bacteria</taxon>
        <taxon>Bacillati</taxon>
        <taxon>Actinomycetota</taxon>
        <taxon>Actinomycetes</taxon>
        <taxon>Kitasatosporales</taxon>
        <taxon>Streptomycetaceae</taxon>
        <taxon>Streptomyces</taxon>
    </lineage>
</organism>
<dbReference type="AlphaFoldDB" id="A0AAT9I0H0"/>
<proteinExistence type="predicted"/>
<accession>A0AAT9I0H0</accession>
<reference evidence="2" key="2">
    <citation type="submission" date="2024-07" db="EMBL/GenBank/DDBJ databases">
        <title>Streptomyces haneummycinica sp. nov., a new antibiotic-producing actinobacterium isolated from marine sediment.</title>
        <authorList>
            <person name="Uemura M."/>
            <person name="Hamada M."/>
            <person name="Hirano S."/>
            <person name="Kobayashi K."/>
            <person name="Ohshiro T."/>
            <person name="Kobayashi T."/>
            <person name="Terahara T."/>
        </authorList>
    </citation>
    <scope>NUCLEOTIDE SEQUENCE</scope>
    <source>
        <strain evidence="2">KM77-8</strain>
    </source>
</reference>
<evidence type="ECO:0008006" key="3">
    <source>
        <dbReference type="Google" id="ProtNLM"/>
    </source>
</evidence>
<name>A0AAT9I0H0_9ACTN</name>
<sequence>MVVAGEEPTLPYVDLEGPLTDEPGPSLVSAARHRARLAAGSADHFTGYGAKQVLDAHPARLADLLMDRKRRHLVRPVAALAKADGSVMVPARVYGAARRLARTPYRTGLESLAERLLQRRLDDDGPGARRTPRWPRSPGADPGRRRAG</sequence>
<evidence type="ECO:0000256" key="1">
    <source>
        <dbReference type="SAM" id="MobiDB-lite"/>
    </source>
</evidence>
<dbReference type="EMBL" id="AP035768">
    <property type="protein sequence ID" value="BFO22774.1"/>
    <property type="molecule type" value="Genomic_DNA"/>
</dbReference>
<gene>
    <name evidence="2" type="ORF">SHKM778_91620</name>
</gene>